<dbReference type="PROSITE" id="PS00356">
    <property type="entry name" value="HTH_LACI_1"/>
    <property type="match status" value="1"/>
</dbReference>
<dbReference type="InterPro" id="IPR000843">
    <property type="entry name" value="HTH_LacI"/>
</dbReference>
<dbReference type="Gene3D" id="3.40.50.2300">
    <property type="match status" value="2"/>
</dbReference>
<protein>
    <submittedName>
        <fullName evidence="5">LacI family transcriptional regulator</fullName>
    </submittedName>
</protein>
<evidence type="ECO:0000313" key="5">
    <source>
        <dbReference type="EMBL" id="PFG28133.1"/>
    </source>
</evidence>
<dbReference type="Pfam" id="PF13377">
    <property type="entry name" value="Peripla_BP_3"/>
    <property type="match status" value="1"/>
</dbReference>
<feature type="domain" description="HTH lacI-type" evidence="4">
    <location>
        <begin position="8"/>
        <end position="68"/>
    </location>
</feature>
<name>A0A2A9DNF6_9CORY</name>
<dbReference type="PROSITE" id="PS50932">
    <property type="entry name" value="HTH_LACI_2"/>
    <property type="match status" value="1"/>
</dbReference>
<dbReference type="OrthoDB" id="37081at2"/>
<dbReference type="SUPFAM" id="SSF53822">
    <property type="entry name" value="Periplasmic binding protein-like I"/>
    <property type="match status" value="1"/>
</dbReference>
<dbReference type="SMART" id="SM00354">
    <property type="entry name" value="HTH_LACI"/>
    <property type="match status" value="1"/>
</dbReference>
<evidence type="ECO:0000313" key="6">
    <source>
        <dbReference type="Proteomes" id="UP000221653"/>
    </source>
</evidence>
<dbReference type="InterPro" id="IPR010982">
    <property type="entry name" value="Lambda_DNA-bd_dom_sf"/>
</dbReference>
<dbReference type="EMBL" id="PDJF01000001">
    <property type="protein sequence ID" value="PFG28133.1"/>
    <property type="molecule type" value="Genomic_DNA"/>
</dbReference>
<proteinExistence type="predicted"/>
<evidence type="ECO:0000259" key="4">
    <source>
        <dbReference type="PROSITE" id="PS50932"/>
    </source>
</evidence>
<dbReference type="SUPFAM" id="SSF47413">
    <property type="entry name" value="lambda repressor-like DNA-binding domains"/>
    <property type="match status" value="1"/>
</dbReference>
<dbReference type="InterPro" id="IPR046335">
    <property type="entry name" value="LacI/GalR-like_sensor"/>
</dbReference>
<dbReference type="RefSeq" id="WP_048380134.1">
    <property type="nucleotide sequence ID" value="NZ_LDYE01000006.1"/>
</dbReference>
<dbReference type="GO" id="GO:0000976">
    <property type="term" value="F:transcription cis-regulatory region binding"/>
    <property type="evidence" value="ECO:0007669"/>
    <property type="project" value="TreeGrafter"/>
</dbReference>
<dbReference type="CDD" id="cd01392">
    <property type="entry name" value="HTH_LacI"/>
    <property type="match status" value="1"/>
</dbReference>
<dbReference type="AlphaFoldDB" id="A0A2A9DNF6"/>
<dbReference type="PANTHER" id="PTHR30146:SF109">
    <property type="entry name" value="HTH-TYPE TRANSCRIPTIONAL REGULATOR GALS"/>
    <property type="match status" value="1"/>
</dbReference>
<evidence type="ECO:0000256" key="1">
    <source>
        <dbReference type="ARBA" id="ARBA00023015"/>
    </source>
</evidence>
<keyword evidence="1" id="KW-0805">Transcription regulation</keyword>
<keyword evidence="6" id="KW-1185">Reference proteome</keyword>
<comment type="caution">
    <text evidence="5">The sequence shown here is derived from an EMBL/GenBank/DDBJ whole genome shotgun (WGS) entry which is preliminary data.</text>
</comment>
<gene>
    <name evidence="5" type="ORF">ATK06_1226</name>
</gene>
<dbReference type="InterPro" id="IPR028082">
    <property type="entry name" value="Peripla_BP_I"/>
</dbReference>
<dbReference type="Proteomes" id="UP000221653">
    <property type="component" value="Unassembled WGS sequence"/>
</dbReference>
<dbReference type="CDD" id="cd06267">
    <property type="entry name" value="PBP1_LacI_sugar_binding-like"/>
    <property type="match status" value="1"/>
</dbReference>
<dbReference type="PANTHER" id="PTHR30146">
    <property type="entry name" value="LACI-RELATED TRANSCRIPTIONAL REPRESSOR"/>
    <property type="match status" value="1"/>
</dbReference>
<dbReference type="STRING" id="1724.GCA_001044175_01755"/>
<organism evidence="5 6">
    <name type="scientific">Corynebacterium renale</name>
    <dbReference type="NCBI Taxonomy" id="1724"/>
    <lineage>
        <taxon>Bacteria</taxon>
        <taxon>Bacillati</taxon>
        <taxon>Actinomycetota</taxon>
        <taxon>Actinomycetes</taxon>
        <taxon>Mycobacteriales</taxon>
        <taxon>Corynebacteriaceae</taxon>
        <taxon>Corynebacterium</taxon>
    </lineage>
</organism>
<keyword evidence="3" id="KW-0804">Transcription</keyword>
<reference evidence="5 6" key="1">
    <citation type="submission" date="2017-10" db="EMBL/GenBank/DDBJ databases">
        <title>Sequencing the genomes of 1000 actinobacteria strains.</title>
        <authorList>
            <person name="Klenk H.-P."/>
        </authorList>
    </citation>
    <scope>NUCLEOTIDE SEQUENCE [LARGE SCALE GENOMIC DNA]</scope>
    <source>
        <strain evidence="5 6">DSM 20688</strain>
    </source>
</reference>
<dbReference type="Pfam" id="PF00356">
    <property type="entry name" value="LacI"/>
    <property type="match status" value="1"/>
</dbReference>
<dbReference type="GO" id="GO:0003700">
    <property type="term" value="F:DNA-binding transcription factor activity"/>
    <property type="evidence" value="ECO:0007669"/>
    <property type="project" value="TreeGrafter"/>
</dbReference>
<evidence type="ECO:0000256" key="2">
    <source>
        <dbReference type="ARBA" id="ARBA00023125"/>
    </source>
</evidence>
<accession>A0A2A9DNF6</accession>
<evidence type="ECO:0000256" key="3">
    <source>
        <dbReference type="ARBA" id="ARBA00023163"/>
    </source>
</evidence>
<keyword evidence="2" id="KW-0238">DNA-binding</keyword>
<sequence length="350" mass="37673">MNEQHTSVTIYDIAAEAGVSASTVSRALRRPERVSIATAEKVRAAADKLGYKAEGTQHRPPMHRTLNIGMVLADITNPFFQEVLRGAEHAARQQGMNVLAVNVDEGVERSKQALTSLHGHVDGLLLASSRLDNSTIEQTSRAIPTVVINRPVPGVASVLVDNYGGTVKAAEHLMANGAHSITYFSGPQNSWADSMRWRALLDTTGHPNTAAGTDHPLTLAAPPRLVRDVTTRKIQVESPTILGGRIGFSSWLEHPTDAVVCFNDLVAIGFMQQAREAGYRVPADVMVVGFDNTELTTLVTPSITTVAGPLRSVGRVAAANLMAMTLGTQKILTRPRILPTRLIARESTRT</sequence>
<dbReference type="Gene3D" id="1.10.260.40">
    <property type="entry name" value="lambda repressor-like DNA-binding domains"/>
    <property type="match status" value="1"/>
</dbReference>